<dbReference type="SUPFAM" id="SSF69593">
    <property type="entry name" value="Glycerol-3-phosphate (1)-acyltransferase"/>
    <property type="match status" value="1"/>
</dbReference>
<protein>
    <submittedName>
        <fullName evidence="3">Putative hemolysin</fullName>
    </submittedName>
</protein>
<evidence type="ECO:0000259" key="2">
    <source>
        <dbReference type="Pfam" id="PF01553"/>
    </source>
</evidence>
<dbReference type="RefSeq" id="WP_084729161.1">
    <property type="nucleotide sequence ID" value="NZ_BMLR01000010.1"/>
</dbReference>
<evidence type="ECO:0000313" key="3">
    <source>
        <dbReference type="EMBL" id="SHM03791.1"/>
    </source>
</evidence>
<dbReference type="InterPro" id="IPR045746">
    <property type="entry name" value="ACT14924-like_Acyltransf_dom"/>
</dbReference>
<dbReference type="InterPro" id="IPR002123">
    <property type="entry name" value="Plipid/glycerol_acylTrfase"/>
</dbReference>
<dbReference type="EMBL" id="FRBR01000009">
    <property type="protein sequence ID" value="SHM03791.1"/>
    <property type="molecule type" value="Genomic_DNA"/>
</dbReference>
<evidence type="ECO:0000313" key="4">
    <source>
        <dbReference type="Proteomes" id="UP000183974"/>
    </source>
</evidence>
<dbReference type="Pfam" id="PF01553">
    <property type="entry name" value="Acyltransferase"/>
    <property type="match status" value="1"/>
</dbReference>
<dbReference type="OrthoDB" id="1113830at2"/>
<dbReference type="Proteomes" id="UP000183974">
    <property type="component" value="Unassembled WGS sequence"/>
</dbReference>
<keyword evidence="4" id="KW-1185">Reference proteome</keyword>
<dbReference type="CDD" id="cd07986">
    <property type="entry name" value="LPLAT_ACT14924-like"/>
    <property type="match status" value="1"/>
</dbReference>
<name>A0A1M7FI91_9RHOB</name>
<feature type="region of interest" description="Disordered" evidence="1">
    <location>
        <begin position="1"/>
        <end position="27"/>
    </location>
</feature>
<dbReference type="STRING" id="337701.SAMN05444398_1093"/>
<accession>A0A1M7FI91</accession>
<gene>
    <name evidence="3" type="ORF">SAMN05444398_1093</name>
</gene>
<organism evidence="3 4">
    <name type="scientific">Roseovarius pacificus</name>
    <dbReference type="NCBI Taxonomy" id="337701"/>
    <lineage>
        <taxon>Bacteria</taxon>
        <taxon>Pseudomonadati</taxon>
        <taxon>Pseudomonadota</taxon>
        <taxon>Alphaproteobacteria</taxon>
        <taxon>Rhodobacterales</taxon>
        <taxon>Roseobacteraceae</taxon>
        <taxon>Roseovarius</taxon>
    </lineage>
</organism>
<reference evidence="3 4" key="1">
    <citation type="submission" date="2016-11" db="EMBL/GenBank/DDBJ databases">
        <authorList>
            <person name="Jaros S."/>
            <person name="Januszkiewicz K."/>
            <person name="Wedrychowicz H."/>
        </authorList>
    </citation>
    <scope>NUCLEOTIDE SEQUENCE [LARGE SCALE GENOMIC DNA]</scope>
    <source>
        <strain evidence="3 4">DSM 29589</strain>
    </source>
</reference>
<evidence type="ECO:0000256" key="1">
    <source>
        <dbReference type="SAM" id="MobiDB-lite"/>
    </source>
</evidence>
<dbReference type="AlphaFoldDB" id="A0A1M7FI91"/>
<sequence>MRDETGTDQVVDGAKDQSGGQPGETVNFTKYDRRSLTYANSFDSPATALTIRTIEWFTGKLSILRMIKQFERRGAPTGQPFWRAALDTMGIDLQTPDAQLEHIPREGPVVAVANHPHGLVDGMILADLIGRRRTDYKILTRALLTGIDEVAASYMIPVPFPHEPDAQRKSVEMRAKAMAHLKEGGLISVFPSGVVASSDSMFGPVIEREWNVFTAQMIRRSGATVVPIYFPGANSRWYQVANRLSPTLRQSLLLHEVVHSCNRPQKPVVGPPVPADKMAMLQSDPRGFMAWLREHTLSLGRDGG</sequence>
<proteinExistence type="predicted"/>
<feature type="domain" description="Phospholipid/glycerol acyltransferase" evidence="2">
    <location>
        <begin position="100"/>
        <end position="229"/>
    </location>
</feature>